<evidence type="ECO:0000256" key="4">
    <source>
        <dbReference type="ARBA" id="ARBA00023163"/>
    </source>
</evidence>
<evidence type="ECO:0000313" key="9">
    <source>
        <dbReference type="Proteomes" id="UP001217754"/>
    </source>
</evidence>
<comment type="subcellular location">
    <subcellularLocation>
        <location evidence="1">Nucleus</location>
    </subcellularLocation>
</comment>
<dbReference type="EMBL" id="CP119966">
    <property type="protein sequence ID" value="WFD41268.1"/>
    <property type="molecule type" value="Genomic_DNA"/>
</dbReference>
<evidence type="ECO:0000256" key="5">
    <source>
        <dbReference type="ARBA" id="ARBA00023242"/>
    </source>
</evidence>
<evidence type="ECO:0000313" key="8">
    <source>
        <dbReference type="EMBL" id="WFD41268.1"/>
    </source>
</evidence>
<keyword evidence="9" id="KW-1185">Reference proteome</keyword>
<evidence type="ECO:0000259" key="7">
    <source>
        <dbReference type="PROSITE" id="PS50066"/>
    </source>
</evidence>
<evidence type="ECO:0000256" key="2">
    <source>
        <dbReference type="ARBA" id="ARBA00023015"/>
    </source>
</evidence>
<dbReference type="RefSeq" id="XP_060124165.1">
    <property type="nucleotide sequence ID" value="XM_060268182.1"/>
</dbReference>
<keyword evidence="4" id="KW-0804">Transcription</keyword>
<dbReference type="PROSITE" id="PS00350">
    <property type="entry name" value="MADS_BOX_1"/>
    <property type="match status" value="1"/>
</dbReference>
<feature type="compositionally biased region" description="Pro residues" evidence="6">
    <location>
        <begin position="276"/>
        <end position="297"/>
    </location>
</feature>
<sequence>MGRKKIKIQPIEGERNRSATYLKRKFGLFKKAYELAVLTDSEIAVMVFGRNGKLAEFCSGDIDEFLLRYTEYNGTVEKRGPEHFSHDSDEKSDENDERLQAPAEPSFKRERTHSAVHASSRARLDSRRHNPEGQPASDNVSPRGHGLAPPAVVTDSRGAPPDMYQGLGKRRAFSHTLGMPAYFPAERDTSGVRMNDWGAPRAESAATLMPVPEPASARRWSSGLELDLPAQSSVPQHAVPRRLSDTFANVQAGEMHGVPMPDASSRMLHAHGIHPSAPPPGHGVPEPAPPSLSLPLPNPASSFPVPMNANFLAPAHSPTTPTTPTNTQPPMMGIPQPIPSPHDTRIDGGVLASPLTPVHPAFPGAMPQTANSPYQYDMKVHQGVSPAPMGAMPSDVKRFVPTQGPEIFFSTPDRASSPNRAPRPGQEGAQEPSPTTNMMLPQEQRPNSPTANPISRSMFVSQ</sequence>
<feature type="compositionally biased region" description="Basic and acidic residues" evidence="6">
    <location>
        <begin position="122"/>
        <end position="131"/>
    </location>
</feature>
<feature type="region of interest" description="Disordered" evidence="6">
    <location>
        <begin position="269"/>
        <end position="297"/>
    </location>
</feature>
<dbReference type="GO" id="GO:0046983">
    <property type="term" value="F:protein dimerization activity"/>
    <property type="evidence" value="ECO:0007669"/>
    <property type="project" value="InterPro"/>
</dbReference>
<dbReference type="InterPro" id="IPR050142">
    <property type="entry name" value="MADS-box/MEF2_TF"/>
</dbReference>
<dbReference type="Gene3D" id="3.40.1810.10">
    <property type="entry name" value="Transcription factor, MADS-box"/>
    <property type="match status" value="1"/>
</dbReference>
<evidence type="ECO:0000256" key="6">
    <source>
        <dbReference type="SAM" id="MobiDB-lite"/>
    </source>
</evidence>
<dbReference type="PROSITE" id="PS50066">
    <property type="entry name" value="MADS_BOX_2"/>
    <property type="match status" value="1"/>
</dbReference>
<dbReference type="GO" id="GO:0003677">
    <property type="term" value="F:DNA binding"/>
    <property type="evidence" value="ECO:0007669"/>
    <property type="project" value="UniProtKB-KW"/>
</dbReference>
<feature type="domain" description="MADS-box" evidence="7">
    <location>
        <begin position="1"/>
        <end position="61"/>
    </location>
</feature>
<dbReference type="SUPFAM" id="SSF55455">
    <property type="entry name" value="SRF-like"/>
    <property type="match status" value="1"/>
</dbReference>
<reference evidence="8" key="1">
    <citation type="submission" date="2023-03" db="EMBL/GenBank/DDBJ databases">
        <title>Mating type loci evolution in Malassezia.</title>
        <authorList>
            <person name="Coelho M.A."/>
        </authorList>
    </citation>
    <scope>NUCLEOTIDE SEQUENCE</scope>
    <source>
        <strain evidence="8">CBS 9431</strain>
    </source>
</reference>
<gene>
    <name evidence="8" type="ORF">MJAP1_004265</name>
</gene>
<evidence type="ECO:0000256" key="3">
    <source>
        <dbReference type="ARBA" id="ARBA00023125"/>
    </source>
</evidence>
<protein>
    <recommendedName>
        <fullName evidence="7">MADS-box domain-containing protein</fullName>
    </recommendedName>
</protein>
<evidence type="ECO:0000256" key="1">
    <source>
        <dbReference type="ARBA" id="ARBA00004123"/>
    </source>
</evidence>
<dbReference type="InterPro" id="IPR036879">
    <property type="entry name" value="TF_MADSbox_sf"/>
</dbReference>
<name>A0AAF0F201_9BASI</name>
<dbReference type="GO" id="GO:0005634">
    <property type="term" value="C:nucleus"/>
    <property type="evidence" value="ECO:0007669"/>
    <property type="project" value="UniProtKB-SubCell"/>
</dbReference>
<keyword evidence="3" id="KW-0238">DNA-binding</keyword>
<dbReference type="GeneID" id="85227916"/>
<dbReference type="PANTHER" id="PTHR48019">
    <property type="entry name" value="SERUM RESPONSE FACTOR HOMOLOG"/>
    <property type="match status" value="1"/>
</dbReference>
<dbReference type="Proteomes" id="UP001217754">
    <property type="component" value="Chromosome 9"/>
</dbReference>
<dbReference type="GO" id="GO:0045944">
    <property type="term" value="P:positive regulation of transcription by RNA polymerase II"/>
    <property type="evidence" value="ECO:0007669"/>
    <property type="project" value="UniProtKB-ARBA"/>
</dbReference>
<organism evidence="8 9">
    <name type="scientific">Malassezia japonica</name>
    <dbReference type="NCBI Taxonomy" id="223818"/>
    <lineage>
        <taxon>Eukaryota</taxon>
        <taxon>Fungi</taxon>
        <taxon>Dikarya</taxon>
        <taxon>Basidiomycota</taxon>
        <taxon>Ustilaginomycotina</taxon>
        <taxon>Malasseziomycetes</taxon>
        <taxon>Malasseziales</taxon>
        <taxon>Malasseziaceae</taxon>
        <taxon>Malassezia</taxon>
    </lineage>
</organism>
<dbReference type="InterPro" id="IPR002100">
    <property type="entry name" value="TF_MADSbox"/>
</dbReference>
<dbReference type="PRINTS" id="PR00404">
    <property type="entry name" value="MADSDOMAIN"/>
</dbReference>
<accession>A0AAF0F201</accession>
<feature type="compositionally biased region" description="Polar residues" evidence="6">
    <location>
        <begin position="432"/>
        <end position="462"/>
    </location>
</feature>
<proteinExistence type="predicted"/>
<feature type="region of interest" description="Disordered" evidence="6">
    <location>
        <begin position="77"/>
        <end position="159"/>
    </location>
</feature>
<feature type="region of interest" description="Disordered" evidence="6">
    <location>
        <begin position="404"/>
        <end position="462"/>
    </location>
</feature>
<keyword evidence="2" id="KW-0805">Transcription regulation</keyword>
<dbReference type="SMART" id="SM00432">
    <property type="entry name" value="MADS"/>
    <property type="match status" value="1"/>
</dbReference>
<dbReference type="AlphaFoldDB" id="A0AAF0F201"/>
<keyword evidence="5" id="KW-0539">Nucleus</keyword>
<feature type="compositionally biased region" description="Basic and acidic residues" evidence="6">
    <location>
        <begin position="77"/>
        <end position="89"/>
    </location>
</feature>
<dbReference type="Pfam" id="PF00319">
    <property type="entry name" value="SRF-TF"/>
    <property type="match status" value="1"/>
</dbReference>